<dbReference type="AlphaFoldDB" id="A0A1D9PBS3"/>
<dbReference type="CDD" id="cd16922">
    <property type="entry name" value="HATPase_EvgS-ArcB-TorS-like"/>
    <property type="match status" value="1"/>
</dbReference>
<accession>A0A1D9PBS3</accession>
<evidence type="ECO:0000256" key="3">
    <source>
        <dbReference type="ARBA" id="ARBA00022553"/>
    </source>
</evidence>
<dbReference type="InterPro" id="IPR003594">
    <property type="entry name" value="HATPase_dom"/>
</dbReference>
<evidence type="ECO:0000259" key="9">
    <source>
        <dbReference type="PROSITE" id="PS50110"/>
    </source>
</evidence>
<reference evidence="10 11" key="1">
    <citation type="submission" date="2016-10" db="EMBL/GenBank/DDBJ databases">
        <title>Complete Genome Sequence of Flavobacterium sp. PK15.</title>
        <authorList>
            <person name="Ekwe A."/>
            <person name="Kim S.B."/>
        </authorList>
    </citation>
    <scope>NUCLEOTIDE SEQUENCE [LARGE SCALE GENOMIC DNA]</scope>
    <source>
        <strain evidence="10 11">PK15</strain>
    </source>
</reference>
<dbReference type="Gene3D" id="1.10.287.130">
    <property type="match status" value="1"/>
</dbReference>
<dbReference type="Pfam" id="PF00072">
    <property type="entry name" value="Response_reg"/>
    <property type="match status" value="1"/>
</dbReference>
<keyword evidence="3 5" id="KW-0597">Phosphoprotein</keyword>
<name>A0A1D9PBS3_9FLAO</name>
<dbReference type="PANTHER" id="PTHR45339:SF1">
    <property type="entry name" value="HYBRID SIGNAL TRANSDUCTION HISTIDINE KINASE J"/>
    <property type="match status" value="1"/>
</dbReference>
<dbReference type="Gene3D" id="3.30.565.10">
    <property type="entry name" value="Histidine kinase-like ATPase, C-terminal domain"/>
    <property type="match status" value="1"/>
</dbReference>
<dbReference type="InterPro" id="IPR001789">
    <property type="entry name" value="Sig_transdc_resp-reg_receiver"/>
</dbReference>
<keyword evidence="7" id="KW-1133">Transmembrane helix</keyword>
<dbReference type="Proteomes" id="UP000178198">
    <property type="component" value="Chromosome"/>
</dbReference>
<dbReference type="SUPFAM" id="SSF52172">
    <property type="entry name" value="CheY-like"/>
    <property type="match status" value="1"/>
</dbReference>
<evidence type="ECO:0000256" key="1">
    <source>
        <dbReference type="ARBA" id="ARBA00000085"/>
    </source>
</evidence>
<evidence type="ECO:0000313" key="10">
    <source>
        <dbReference type="EMBL" id="APA00030.1"/>
    </source>
</evidence>
<dbReference type="Pfam" id="PF02518">
    <property type="entry name" value="HATPase_c"/>
    <property type="match status" value="1"/>
</dbReference>
<dbReference type="PANTHER" id="PTHR45339">
    <property type="entry name" value="HYBRID SIGNAL TRANSDUCTION HISTIDINE KINASE J"/>
    <property type="match status" value="1"/>
</dbReference>
<feature type="domain" description="Response regulatory" evidence="9">
    <location>
        <begin position="600"/>
        <end position="718"/>
    </location>
</feature>
<dbReference type="PROSITE" id="PS50110">
    <property type="entry name" value="RESPONSE_REGULATORY"/>
    <property type="match status" value="1"/>
</dbReference>
<dbReference type="FunFam" id="3.30.565.10:FF:000010">
    <property type="entry name" value="Sensor histidine kinase RcsC"/>
    <property type="match status" value="1"/>
</dbReference>
<dbReference type="InterPro" id="IPR036890">
    <property type="entry name" value="HATPase_C_sf"/>
</dbReference>
<evidence type="ECO:0000256" key="2">
    <source>
        <dbReference type="ARBA" id="ARBA00012438"/>
    </source>
</evidence>
<dbReference type="SMART" id="SM00387">
    <property type="entry name" value="HATPase_c"/>
    <property type="match status" value="1"/>
</dbReference>
<dbReference type="STRING" id="1306519.BIW12_11630"/>
<dbReference type="InterPro" id="IPR036097">
    <property type="entry name" value="HisK_dim/P_sf"/>
</dbReference>
<dbReference type="Pfam" id="PF00512">
    <property type="entry name" value="HisKA"/>
    <property type="match status" value="1"/>
</dbReference>
<dbReference type="InterPro" id="IPR004358">
    <property type="entry name" value="Sig_transdc_His_kin-like_C"/>
</dbReference>
<dbReference type="CDD" id="cd17546">
    <property type="entry name" value="REC_hyHK_CKI1_RcsC-like"/>
    <property type="match status" value="1"/>
</dbReference>
<keyword evidence="7" id="KW-0472">Membrane</keyword>
<comment type="catalytic activity">
    <reaction evidence="1">
        <text>ATP + protein L-histidine = ADP + protein N-phospho-L-histidine.</text>
        <dbReference type="EC" id="2.7.13.3"/>
    </reaction>
</comment>
<evidence type="ECO:0000259" key="8">
    <source>
        <dbReference type="PROSITE" id="PS50109"/>
    </source>
</evidence>
<evidence type="ECO:0000313" key="11">
    <source>
        <dbReference type="Proteomes" id="UP000178198"/>
    </source>
</evidence>
<keyword evidence="6" id="KW-0175">Coiled coil</keyword>
<proteinExistence type="predicted"/>
<dbReference type="RefSeq" id="WP_071185270.1">
    <property type="nucleotide sequence ID" value="NZ_CP017774.1"/>
</dbReference>
<dbReference type="InterPro" id="IPR011006">
    <property type="entry name" value="CheY-like_superfamily"/>
</dbReference>
<feature type="modified residue" description="4-aspartylphosphate" evidence="5">
    <location>
        <position position="649"/>
    </location>
</feature>
<evidence type="ECO:0000256" key="7">
    <source>
        <dbReference type="SAM" id="Phobius"/>
    </source>
</evidence>
<gene>
    <name evidence="10" type="ORF">BIW12_11630</name>
</gene>
<dbReference type="CDD" id="cd00082">
    <property type="entry name" value="HisKA"/>
    <property type="match status" value="1"/>
</dbReference>
<organism evidence="10 11">
    <name type="scientific">Flavobacterium commune</name>
    <dbReference type="NCBI Taxonomy" id="1306519"/>
    <lineage>
        <taxon>Bacteria</taxon>
        <taxon>Pseudomonadati</taxon>
        <taxon>Bacteroidota</taxon>
        <taxon>Flavobacteriia</taxon>
        <taxon>Flavobacteriales</taxon>
        <taxon>Flavobacteriaceae</taxon>
        <taxon>Flavobacterium</taxon>
    </lineage>
</organism>
<protein>
    <recommendedName>
        <fullName evidence="2">histidine kinase</fullName>
        <ecNumber evidence="2">2.7.13.3</ecNumber>
    </recommendedName>
</protein>
<dbReference type="SUPFAM" id="SSF47384">
    <property type="entry name" value="Homodimeric domain of signal transducing histidine kinase"/>
    <property type="match status" value="1"/>
</dbReference>
<dbReference type="SMART" id="SM00388">
    <property type="entry name" value="HisKA"/>
    <property type="match status" value="1"/>
</dbReference>
<feature type="coiled-coil region" evidence="6">
    <location>
        <begin position="317"/>
        <end position="344"/>
    </location>
</feature>
<dbReference type="OrthoDB" id="9811889at2"/>
<evidence type="ECO:0000256" key="5">
    <source>
        <dbReference type="PROSITE-ProRule" id="PRU00169"/>
    </source>
</evidence>
<dbReference type="EMBL" id="CP017774">
    <property type="protein sequence ID" value="APA00030.1"/>
    <property type="molecule type" value="Genomic_DNA"/>
</dbReference>
<dbReference type="Gene3D" id="3.40.50.2300">
    <property type="match status" value="1"/>
</dbReference>
<keyword evidence="11" id="KW-1185">Reference proteome</keyword>
<dbReference type="GO" id="GO:0000155">
    <property type="term" value="F:phosphorelay sensor kinase activity"/>
    <property type="evidence" value="ECO:0007669"/>
    <property type="project" value="InterPro"/>
</dbReference>
<feature type="transmembrane region" description="Helical" evidence="7">
    <location>
        <begin position="253"/>
        <end position="274"/>
    </location>
</feature>
<dbReference type="KEGG" id="fcm:BIW12_11630"/>
<evidence type="ECO:0000256" key="6">
    <source>
        <dbReference type="SAM" id="Coils"/>
    </source>
</evidence>
<keyword evidence="4" id="KW-0902">Two-component regulatory system</keyword>
<feature type="domain" description="Histidine kinase" evidence="8">
    <location>
        <begin position="354"/>
        <end position="576"/>
    </location>
</feature>
<dbReference type="SUPFAM" id="SSF55874">
    <property type="entry name" value="ATPase domain of HSP90 chaperone/DNA topoisomerase II/histidine kinase"/>
    <property type="match status" value="1"/>
</dbReference>
<dbReference type="InterPro" id="IPR003661">
    <property type="entry name" value="HisK_dim/P_dom"/>
</dbReference>
<sequence>MILLIIIWFLTYLTIDRKIDHLNNFSYKSYQVSQDFSTNIKRFQTFLLYGYKEKDFYIHHNQKDLSQYISNLNRQRATINSIYKESRELQIEINEKQMLRLFNKIDLLIANVNQYKKIALIRGFKDYGIEGKMRNKAHFLEEKKYLKAFTILQFRRHEKDYMLRSEKNYLQKFQNLYNNTIQSNEISPVSKQILKDYKRYFDTLVMLTNQLGHAQNLGLNGKINQSNEEIENLFNLIISYNEIRINQLKANLFYFQIGQTLLMIAIALFLCVYISKYFTKDIKLLSLDISNFIFSNFKNTNSNLLQQSSIKEVNFLLNSYKILKEKLNENLVALEKNNETANNTAKFKTQFLANMSHEIRSPLNGVIGMLNILKTSPLNSDQSEYIEIAEHSANHLLGIVNMILDHSKMEAGKIKLEQHPTHLKNELSKLIRLFEYRIKDKNIALHFNFDERIESNILCDNLRLLQVLINLLDNAIKFTTVGDVKLEVNHIEEHDNIQKINFRVMDSGIGIDVNKTEQLLLAFEQADLTTTRKYGGTGLGLTISNQLISLMGGSKLNIIALKEGGSSFSFDIPFKINKTSLAVENTANASISSNKNSVNKALIVEDNLINQKVLRKLLDKINIPADIANNGIEAVALFEKNDYDIIFMDLHMPEMDGFEATKKIHSLAKYKAKNIPIIAVTASAFDEDKIKAIANGMDDFVSKPIVLKNLEETIVKQMKLHYSV</sequence>
<keyword evidence="7" id="KW-0812">Transmembrane</keyword>
<dbReference type="InterPro" id="IPR005467">
    <property type="entry name" value="His_kinase_dom"/>
</dbReference>
<dbReference type="PRINTS" id="PR00344">
    <property type="entry name" value="BCTRLSENSOR"/>
</dbReference>
<evidence type="ECO:0000256" key="4">
    <source>
        <dbReference type="ARBA" id="ARBA00023012"/>
    </source>
</evidence>
<dbReference type="EC" id="2.7.13.3" evidence="2"/>
<dbReference type="PROSITE" id="PS50109">
    <property type="entry name" value="HIS_KIN"/>
    <property type="match status" value="1"/>
</dbReference>
<dbReference type="SMART" id="SM00448">
    <property type="entry name" value="REC"/>
    <property type="match status" value="1"/>
</dbReference>